<dbReference type="GeneID" id="10289154"/>
<dbReference type="OrthoDB" id="380299at2157"/>
<dbReference type="KEGG" id="vmo:VMUT_1502"/>
<dbReference type="AlphaFoldDB" id="F0QTJ4"/>
<reference evidence="2 3" key="1">
    <citation type="journal article" date="2011" name="J. Bacteriol.">
        <title>Complete genome sequence of 'Vulcanisaeta moutnovskia' strain 768-28, a novel member of the hyperthermophilic crenarchaeal genus vulcanisaeta.</title>
        <authorList>
            <person name="Gumerov V.M."/>
            <person name="Mardanov A.V."/>
            <person name="Beletsky A.V."/>
            <person name="Prokofeva M.I."/>
            <person name="Bonch-Osmolovskaya E.A."/>
            <person name="Ravin N.V."/>
            <person name="Skryabin K.G."/>
        </authorList>
    </citation>
    <scope>NUCLEOTIDE SEQUENCE [LARGE SCALE GENOMIC DNA]</scope>
    <source>
        <strain evidence="2 3">768-28</strain>
    </source>
</reference>
<accession>F0QTJ4</accession>
<dbReference type="STRING" id="985053.VMUT_1502"/>
<proteinExistence type="predicted"/>
<evidence type="ECO:0000313" key="3">
    <source>
        <dbReference type="Proteomes" id="UP000007485"/>
    </source>
</evidence>
<name>F0QTJ4_VULM7</name>
<keyword evidence="1" id="KW-0175">Coiled coil</keyword>
<evidence type="ECO:0000256" key="1">
    <source>
        <dbReference type="SAM" id="Coils"/>
    </source>
</evidence>
<dbReference type="HOGENOM" id="CLU_2091430_0_0_2"/>
<gene>
    <name evidence="2" type="ordered locus">VMUT_1502</name>
</gene>
<dbReference type="eggNOG" id="arCOG13794">
    <property type="taxonomic scope" value="Archaea"/>
</dbReference>
<dbReference type="Proteomes" id="UP000007485">
    <property type="component" value="Chromosome"/>
</dbReference>
<protein>
    <submittedName>
        <fullName evidence="2">Uncharacterized protein</fullName>
    </submittedName>
</protein>
<evidence type="ECO:0000313" key="2">
    <source>
        <dbReference type="EMBL" id="ADY01707.1"/>
    </source>
</evidence>
<dbReference type="RefSeq" id="WP_013604869.1">
    <property type="nucleotide sequence ID" value="NC_015151.1"/>
</dbReference>
<dbReference type="EMBL" id="CP002529">
    <property type="protein sequence ID" value="ADY01707.1"/>
    <property type="molecule type" value="Genomic_DNA"/>
</dbReference>
<keyword evidence="3" id="KW-1185">Reference proteome</keyword>
<organism evidence="2 3">
    <name type="scientific">Vulcanisaeta moutnovskia (strain 768-28)</name>
    <dbReference type="NCBI Taxonomy" id="985053"/>
    <lineage>
        <taxon>Archaea</taxon>
        <taxon>Thermoproteota</taxon>
        <taxon>Thermoprotei</taxon>
        <taxon>Thermoproteales</taxon>
        <taxon>Thermoproteaceae</taxon>
        <taxon>Vulcanisaeta</taxon>
    </lineage>
</organism>
<feature type="coiled-coil region" evidence="1">
    <location>
        <begin position="59"/>
        <end position="116"/>
    </location>
</feature>
<sequence length="117" mass="13617">MFRLGNRKKKLAGNEEIEEELVIDNEDKDEFGLTAPSTQITNPQSSTHQQDITDIRGYIDELSRRIEEVMSIKNDLDRLTQMKPTIENYISTLNEIVKTLGEIENLLNKLEELRKRL</sequence>